<comment type="similarity">
    <text evidence="7 10">Belongs to the fluoride channel Fluc/FEX (TC 1.A.43) family.</text>
</comment>
<comment type="caution">
    <text evidence="11">The sequence shown here is derived from an EMBL/GenBank/DDBJ whole genome shotgun (WGS) entry which is preliminary data.</text>
</comment>
<keyword evidence="10" id="KW-0813">Transport</keyword>
<dbReference type="GO" id="GO:0062054">
    <property type="term" value="F:fluoride channel activity"/>
    <property type="evidence" value="ECO:0007669"/>
    <property type="project" value="UniProtKB-UniRule"/>
</dbReference>
<feature type="binding site" evidence="10">
    <location>
        <position position="73"/>
    </location>
    <ligand>
        <name>Na(+)</name>
        <dbReference type="ChEBI" id="CHEBI:29101"/>
        <note>structural</note>
    </ligand>
</feature>
<keyword evidence="12" id="KW-1185">Reference proteome</keyword>
<evidence type="ECO:0000256" key="3">
    <source>
        <dbReference type="ARBA" id="ARBA00022692"/>
    </source>
</evidence>
<keyword evidence="10" id="KW-0915">Sodium</keyword>
<comment type="catalytic activity">
    <reaction evidence="8">
        <text>fluoride(in) = fluoride(out)</text>
        <dbReference type="Rhea" id="RHEA:76159"/>
        <dbReference type="ChEBI" id="CHEBI:17051"/>
    </reaction>
    <physiologicalReaction direction="left-to-right" evidence="8">
        <dbReference type="Rhea" id="RHEA:76160"/>
    </physiologicalReaction>
</comment>
<dbReference type="Proteomes" id="UP000295621">
    <property type="component" value="Unassembled WGS sequence"/>
</dbReference>
<dbReference type="PANTHER" id="PTHR28259">
    <property type="entry name" value="FLUORIDE EXPORT PROTEIN 1-RELATED"/>
    <property type="match status" value="1"/>
</dbReference>
<evidence type="ECO:0000256" key="10">
    <source>
        <dbReference type="HAMAP-Rule" id="MF_00454"/>
    </source>
</evidence>
<sequence length="117" mass="11810">MTVLLVAAGAAVGAPLRYVVDRWVQTRLGAGFPWGTLVVNVAGSLVLGLVLGSPTVSAPVVAVAGTGFCGALTTYSTFSYETLRLIEDGAWSRGAANVLVSMAAGLGAAALGWWLAS</sequence>
<feature type="transmembrane region" description="Helical" evidence="10">
    <location>
        <begin position="98"/>
        <end position="116"/>
    </location>
</feature>
<dbReference type="HAMAP" id="MF_00454">
    <property type="entry name" value="FluC"/>
    <property type="match status" value="1"/>
</dbReference>
<dbReference type="OrthoDB" id="5148600at2"/>
<evidence type="ECO:0000256" key="5">
    <source>
        <dbReference type="ARBA" id="ARBA00023136"/>
    </source>
</evidence>
<dbReference type="GO" id="GO:0046872">
    <property type="term" value="F:metal ion binding"/>
    <property type="evidence" value="ECO:0007669"/>
    <property type="project" value="UniProtKB-KW"/>
</dbReference>
<keyword evidence="6 10" id="KW-0407">Ion channel</keyword>
<dbReference type="EMBL" id="SMKL01000024">
    <property type="protein sequence ID" value="TDC51205.1"/>
    <property type="molecule type" value="Genomic_DNA"/>
</dbReference>
<proteinExistence type="inferred from homology"/>
<dbReference type="NCBIfam" id="TIGR00494">
    <property type="entry name" value="crcB"/>
    <property type="match status" value="1"/>
</dbReference>
<evidence type="ECO:0000313" key="11">
    <source>
        <dbReference type="EMBL" id="TDC51205.1"/>
    </source>
</evidence>
<evidence type="ECO:0000256" key="6">
    <source>
        <dbReference type="ARBA" id="ARBA00023303"/>
    </source>
</evidence>
<evidence type="ECO:0000256" key="2">
    <source>
        <dbReference type="ARBA" id="ARBA00022475"/>
    </source>
</evidence>
<keyword evidence="3 10" id="KW-0812">Transmembrane</keyword>
<reference evidence="11 12" key="1">
    <citation type="submission" date="2019-02" db="EMBL/GenBank/DDBJ databases">
        <title>Draft genome sequences of novel Actinobacteria.</title>
        <authorList>
            <person name="Sahin N."/>
            <person name="Ay H."/>
            <person name="Saygin H."/>
        </authorList>
    </citation>
    <scope>NUCLEOTIDE SEQUENCE [LARGE SCALE GENOMIC DNA]</scope>
    <source>
        <strain evidence="11 12">KC603</strain>
    </source>
</reference>
<dbReference type="AlphaFoldDB" id="A0A4V6PB42"/>
<evidence type="ECO:0000256" key="8">
    <source>
        <dbReference type="ARBA" id="ARBA00035585"/>
    </source>
</evidence>
<organism evidence="11 12">
    <name type="scientific">Jiangella ureilytica</name>
    <dbReference type="NCBI Taxonomy" id="2530374"/>
    <lineage>
        <taxon>Bacteria</taxon>
        <taxon>Bacillati</taxon>
        <taxon>Actinomycetota</taxon>
        <taxon>Actinomycetes</taxon>
        <taxon>Jiangellales</taxon>
        <taxon>Jiangellaceae</taxon>
        <taxon>Jiangella</taxon>
    </lineage>
</organism>
<evidence type="ECO:0000256" key="9">
    <source>
        <dbReference type="ARBA" id="ARBA00049940"/>
    </source>
</evidence>
<feature type="transmembrane region" description="Helical" evidence="10">
    <location>
        <begin position="58"/>
        <end position="78"/>
    </location>
</feature>
<dbReference type="PANTHER" id="PTHR28259:SF1">
    <property type="entry name" value="FLUORIDE EXPORT PROTEIN 1-RELATED"/>
    <property type="match status" value="1"/>
</dbReference>
<keyword evidence="4 10" id="KW-1133">Transmembrane helix</keyword>
<evidence type="ECO:0000256" key="1">
    <source>
        <dbReference type="ARBA" id="ARBA00004651"/>
    </source>
</evidence>
<evidence type="ECO:0000313" key="12">
    <source>
        <dbReference type="Proteomes" id="UP000295621"/>
    </source>
</evidence>
<dbReference type="GO" id="GO:0005886">
    <property type="term" value="C:plasma membrane"/>
    <property type="evidence" value="ECO:0007669"/>
    <property type="project" value="UniProtKB-SubCell"/>
</dbReference>
<name>A0A4V6PB42_9ACTN</name>
<feature type="transmembrane region" description="Helical" evidence="10">
    <location>
        <begin position="32"/>
        <end position="51"/>
    </location>
</feature>
<keyword evidence="2 10" id="KW-1003">Cell membrane</keyword>
<dbReference type="Pfam" id="PF02537">
    <property type="entry name" value="CRCB"/>
    <property type="match status" value="1"/>
</dbReference>
<comment type="function">
    <text evidence="9 10">Fluoride-specific ion channel. Important for reducing fluoride concentration in the cell, thus reducing its toxicity.</text>
</comment>
<accession>A0A4V6PB42</accession>
<dbReference type="RefSeq" id="WP_131982865.1">
    <property type="nucleotide sequence ID" value="NZ_SMKL01000024.1"/>
</dbReference>
<keyword evidence="10" id="KW-0406">Ion transport</keyword>
<evidence type="ECO:0000256" key="7">
    <source>
        <dbReference type="ARBA" id="ARBA00035120"/>
    </source>
</evidence>
<gene>
    <name evidence="10 11" type="primary">crcB</name>
    <name evidence="10" type="synonym">fluC</name>
    <name evidence="11" type="ORF">E1212_12515</name>
</gene>
<comment type="subcellular location">
    <subcellularLocation>
        <location evidence="1 10">Cell membrane</location>
        <topology evidence="1 10">Multi-pass membrane protein</topology>
    </subcellularLocation>
</comment>
<keyword evidence="10" id="KW-0479">Metal-binding</keyword>
<protein>
    <recommendedName>
        <fullName evidence="10">Fluoride-specific ion channel FluC</fullName>
    </recommendedName>
</protein>
<evidence type="ECO:0000256" key="4">
    <source>
        <dbReference type="ARBA" id="ARBA00022989"/>
    </source>
</evidence>
<feature type="binding site" evidence="10">
    <location>
        <position position="70"/>
    </location>
    <ligand>
        <name>Na(+)</name>
        <dbReference type="ChEBI" id="CHEBI:29101"/>
        <note>structural</note>
    </ligand>
</feature>
<dbReference type="GO" id="GO:0140114">
    <property type="term" value="P:cellular detoxification of fluoride"/>
    <property type="evidence" value="ECO:0007669"/>
    <property type="project" value="UniProtKB-UniRule"/>
</dbReference>
<comment type="activity regulation">
    <text evidence="10">Na(+) is not transported, but it plays an essential structural role and its presence is essential for fluoride channel function.</text>
</comment>
<dbReference type="InterPro" id="IPR003691">
    <property type="entry name" value="FluC"/>
</dbReference>
<keyword evidence="5 10" id="KW-0472">Membrane</keyword>